<keyword evidence="3" id="KW-0813">Transport</keyword>
<feature type="transmembrane region" description="Helical" evidence="8">
    <location>
        <begin position="92"/>
        <end position="110"/>
    </location>
</feature>
<evidence type="ECO:0000256" key="7">
    <source>
        <dbReference type="ARBA" id="ARBA00023136"/>
    </source>
</evidence>
<sequence length="242" mass="24232">MLALAAVGAGAINALAGGGSILTFPALIAAGLPPVSANITNTVALFPGYIGGVIGQARDLKGQSRRLWLLAPAALVGGLAGGMLILISSEKLFAALVPWLLIGGCALLGVQDKVRAALQRRSGVLGIGWAIVPVLLAAVYGGYFGAGLSVIFLAVLGLTLDDSLTRLNGLKQALALCANFSAMMLFLGSGKLVWSAALVMAAGSLVGGALGGRLASVISPKALRAIVIAIGVGVAVLFLVRR</sequence>
<dbReference type="RefSeq" id="WP_380889031.1">
    <property type="nucleotide sequence ID" value="NZ_JBHUDY010000001.1"/>
</dbReference>
<comment type="caution">
    <text evidence="9">The sequence shown here is derived from an EMBL/GenBank/DDBJ whole genome shotgun (WGS) entry which is preliminary data.</text>
</comment>
<evidence type="ECO:0000256" key="3">
    <source>
        <dbReference type="ARBA" id="ARBA00022448"/>
    </source>
</evidence>
<dbReference type="EMBL" id="JBHUDY010000001">
    <property type="protein sequence ID" value="MFD1612256.1"/>
    <property type="molecule type" value="Genomic_DNA"/>
</dbReference>
<feature type="transmembrane region" description="Helical" evidence="8">
    <location>
        <begin position="176"/>
        <end position="202"/>
    </location>
</feature>
<feature type="transmembrane region" description="Helical" evidence="8">
    <location>
        <begin position="146"/>
        <end position="164"/>
    </location>
</feature>
<dbReference type="Proteomes" id="UP001597115">
    <property type="component" value="Unassembled WGS sequence"/>
</dbReference>
<proteinExistence type="inferred from homology"/>
<evidence type="ECO:0000313" key="10">
    <source>
        <dbReference type="Proteomes" id="UP001597115"/>
    </source>
</evidence>
<evidence type="ECO:0000256" key="6">
    <source>
        <dbReference type="ARBA" id="ARBA00022989"/>
    </source>
</evidence>
<evidence type="ECO:0000313" key="9">
    <source>
        <dbReference type="EMBL" id="MFD1612256.1"/>
    </source>
</evidence>
<keyword evidence="4 8" id="KW-1003">Cell membrane</keyword>
<keyword evidence="7 8" id="KW-0472">Membrane</keyword>
<evidence type="ECO:0000256" key="2">
    <source>
        <dbReference type="ARBA" id="ARBA00009142"/>
    </source>
</evidence>
<evidence type="ECO:0000256" key="5">
    <source>
        <dbReference type="ARBA" id="ARBA00022692"/>
    </source>
</evidence>
<feature type="transmembrane region" description="Helical" evidence="8">
    <location>
        <begin position="26"/>
        <end position="46"/>
    </location>
</feature>
<evidence type="ECO:0000256" key="4">
    <source>
        <dbReference type="ARBA" id="ARBA00022475"/>
    </source>
</evidence>
<gene>
    <name evidence="9" type="ORF">ACFSCW_10625</name>
</gene>
<dbReference type="Pfam" id="PF01925">
    <property type="entry name" value="TauE"/>
    <property type="match status" value="1"/>
</dbReference>
<feature type="transmembrane region" description="Helical" evidence="8">
    <location>
        <begin position="122"/>
        <end position="140"/>
    </location>
</feature>
<keyword evidence="10" id="KW-1185">Reference proteome</keyword>
<evidence type="ECO:0000256" key="8">
    <source>
        <dbReference type="RuleBase" id="RU363041"/>
    </source>
</evidence>
<organism evidence="9 10">
    <name type="scientific">Sphingomonas tabacisoli</name>
    <dbReference type="NCBI Taxonomy" id="2249466"/>
    <lineage>
        <taxon>Bacteria</taxon>
        <taxon>Pseudomonadati</taxon>
        <taxon>Pseudomonadota</taxon>
        <taxon>Alphaproteobacteria</taxon>
        <taxon>Sphingomonadales</taxon>
        <taxon>Sphingomonadaceae</taxon>
        <taxon>Sphingomonas</taxon>
    </lineage>
</organism>
<reference evidence="10" key="1">
    <citation type="journal article" date="2019" name="Int. J. Syst. Evol. Microbiol.">
        <title>The Global Catalogue of Microorganisms (GCM) 10K type strain sequencing project: providing services to taxonomists for standard genome sequencing and annotation.</title>
        <authorList>
            <consortium name="The Broad Institute Genomics Platform"/>
            <consortium name="The Broad Institute Genome Sequencing Center for Infectious Disease"/>
            <person name="Wu L."/>
            <person name="Ma J."/>
        </authorList>
    </citation>
    <scope>NUCLEOTIDE SEQUENCE [LARGE SCALE GENOMIC DNA]</scope>
    <source>
        <strain evidence="10">CGMCC 1.16275</strain>
    </source>
</reference>
<keyword evidence="5 8" id="KW-0812">Transmembrane</keyword>
<dbReference type="PANTHER" id="PTHR30269:SF0">
    <property type="entry name" value="MEMBRANE TRANSPORTER PROTEIN YFCA-RELATED"/>
    <property type="match status" value="1"/>
</dbReference>
<dbReference type="InterPro" id="IPR002781">
    <property type="entry name" value="TM_pro_TauE-like"/>
</dbReference>
<keyword evidence="6 8" id="KW-1133">Transmembrane helix</keyword>
<evidence type="ECO:0000256" key="1">
    <source>
        <dbReference type="ARBA" id="ARBA00004651"/>
    </source>
</evidence>
<dbReference type="PANTHER" id="PTHR30269">
    <property type="entry name" value="TRANSMEMBRANE PROTEIN YFCA"/>
    <property type="match status" value="1"/>
</dbReference>
<protein>
    <recommendedName>
        <fullName evidence="8">Probable membrane transporter protein</fullName>
    </recommendedName>
</protein>
<accession>A0ABW4I451</accession>
<dbReference type="InterPro" id="IPR052017">
    <property type="entry name" value="TSUP"/>
</dbReference>
<name>A0ABW4I451_9SPHN</name>
<feature type="transmembrane region" description="Helical" evidence="8">
    <location>
        <begin position="67"/>
        <end position="86"/>
    </location>
</feature>
<comment type="similarity">
    <text evidence="2 8">Belongs to the 4-toluene sulfonate uptake permease (TSUP) (TC 2.A.102) family.</text>
</comment>
<comment type="subcellular location">
    <subcellularLocation>
        <location evidence="1 8">Cell membrane</location>
        <topology evidence="1 8">Multi-pass membrane protein</topology>
    </subcellularLocation>
</comment>
<feature type="transmembrane region" description="Helical" evidence="8">
    <location>
        <begin position="222"/>
        <end position="240"/>
    </location>
</feature>